<accession>A0A317YLD5</accession>
<dbReference type="AlphaFoldDB" id="A0A317YLD5"/>
<proteinExistence type="predicted"/>
<dbReference type="EMBL" id="QEIT01000649">
    <property type="protein sequence ID" value="PWZ67741.1"/>
    <property type="molecule type" value="Genomic_DNA"/>
</dbReference>
<name>A0A317YLD5_STAPS</name>
<gene>
    <name evidence="1" type="ORF">DD902_15495</name>
</gene>
<evidence type="ECO:0000313" key="1">
    <source>
        <dbReference type="EMBL" id="PWZ67741.1"/>
    </source>
</evidence>
<evidence type="ECO:0000313" key="2">
    <source>
        <dbReference type="Proteomes" id="UP000246800"/>
    </source>
</evidence>
<organism evidence="1 2">
    <name type="scientific">Staphylococcus pseudintermedius</name>
    <dbReference type="NCBI Taxonomy" id="283734"/>
    <lineage>
        <taxon>Bacteria</taxon>
        <taxon>Bacillati</taxon>
        <taxon>Bacillota</taxon>
        <taxon>Bacilli</taxon>
        <taxon>Bacillales</taxon>
        <taxon>Staphylococcaceae</taxon>
        <taxon>Staphylococcus</taxon>
        <taxon>Staphylococcus intermedius group</taxon>
    </lineage>
</organism>
<reference evidence="1 2" key="1">
    <citation type="journal article" date="2018" name="Vet. Microbiol.">
        <title>Clonal diversity and geographic distribution of methicillin-resistant Staphylococcus pseudintermedius from Australian animals: Discovery of novel sequence types.</title>
        <authorList>
            <person name="Worthing K.A."/>
            <person name="Abraham S."/>
            <person name="Coombs G.W."/>
            <person name="Pang S."/>
            <person name="Saputra S."/>
            <person name="Jordan D."/>
            <person name="Trott D.J."/>
            <person name="Norris J.M."/>
        </authorList>
    </citation>
    <scope>NUCLEOTIDE SEQUENCE [LARGE SCALE GENOMIC DNA]</scope>
    <source>
        <strain evidence="1 2">ST525 1</strain>
    </source>
</reference>
<sequence length="61" mass="7191">MKTKNLNHFIYSISDLRNLIKDNALFHNYITQENKKFQTSLNPSIAHFLKHKAITMNDQNS</sequence>
<protein>
    <submittedName>
        <fullName evidence="1">Uncharacterized protein</fullName>
    </submittedName>
</protein>
<comment type="caution">
    <text evidence="1">The sequence shown here is derived from an EMBL/GenBank/DDBJ whole genome shotgun (WGS) entry which is preliminary data.</text>
</comment>
<dbReference type="Proteomes" id="UP000246800">
    <property type="component" value="Unassembled WGS sequence"/>
</dbReference>